<keyword evidence="5" id="KW-1185">Reference proteome</keyword>
<name>A0AAU9DE43_9FUSO</name>
<dbReference type="GO" id="GO:0000160">
    <property type="term" value="P:phosphorelay signal transduction system"/>
    <property type="evidence" value="ECO:0007669"/>
    <property type="project" value="InterPro"/>
</dbReference>
<dbReference type="InterPro" id="IPR050595">
    <property type="entry name" value="Bact_response_regulator"/>
</dbReference>
<reference evidence="4 5" key="1">
    <citation type="submission" date="2022-11" db="EMBL/GenBank/DDBJ databases">
        <title>Haliovirga abyssi gen. nov., sp. nov., a mesophilic fermentative bacterium isolated from the Iheya North hydrothermal field and the proposal of Haliovirgaceae fam. nov.</title>
        <authorList>
            <person name="Miyazaki U."/>
            <person name="Tame A."/>
            <person name="Miyazaki J."/>
            <person name="Takai K."/>
            <person name="Sawayama S."/>
            <person name="Kitajima M."/>
            <person name="Okamoto A."/>
            <person name="Nakagawa S."/>
        </authorList>
    </citation>
    <scope>NUCLEOTIDE SEQUENCE [LARGE SCALE GENOMIC DNA]</scope>
    <source>
        <strain evidence="4 5">IC12</strain>
    </source>
</reference>
<keyword evidence="1 2" id="KW-0597">Phosphoprotein</keyword>
<dbReference type="RefSeq" id="WP_307903461.1">
    <property type="nucleotide sequence ID" value="NZ_AP027059.1"/>
</dbReference>
<evidence type="ECO:0000313" key="4">
    <source>
        <dbReference type="EMBL" id="BDU50597.1"/>
    </source>
</evidence>
<dbReference type="InterPro" id="IPR011006">
    <property type="entry name" value="CheY-like_superfamily"/>
</dbReference>
<protein>
    <recommendedName>
        <fullName evidence="3">Response regulatory domain-containing protein</fullName>
    </recommendedName>
</protein>
<dbReference type="PANTHER" id="PTHR44591">
    <property type="entry name" value="STRESS RESPONSE REGULATOR PROTEIN 1"/>
    <property type="match status" value="1"/>
</dbReference>
<dbReference type="SUPFAM" id="SSF52172">
    <property type="entry name" value="CheY-like"/>
    <property type="match status" value="1"/>
</dbReference>
<dbReference type="EMBL" id="AP027059">
    <property type="protein sequence ID" value="BDU50597.1"/>
    <property type="molecule type" value="Genomic_DNA"/>
</dbReference>
<gene>
    <name evidence="4" type="ORF">HLVA_11660</name>
</gene>
<evidence type="ECO:0000313" key="5">
    <source>
        <dbReference type="Proteomes" id="UP001321582"/>
    </source>
</evidence>
<evidence type="ECO:0000256" key="1">
    <source>
        <dbReference type="ARBA" id="ARBA00022553"/>
    </source>
</evidence>
<dbReference type="SMART" id="SM00448">
    <property type="entry name" value="REC"/>
    <property type="match status" value="1"/>
</dbReference>
<evidence type="ECO:0000259" key="3">
    <source>
        <dbReference type="PROSITE" id="PS50110"/>
    </source>
</evidence>
<feature type="domain" description="Response regulatory" evidence="3">
    <location>
        <begin position="6"/>
        <end position="124"/>
    </location>
</feature>
<dbReference type="AlphaFoldDB" id="A0AAU9DE43"/>
<organism evidence="4 5">
    <name type="scientific">Haliovirga abyssi</name>
    <dbReference type="NCBI Taxonomy" id="2996794"/>
    <lineage>
        <taxon>Bacteria</taxon>
        <taxon>Fusobacteriati</taxon>
        <taxon>Fusobacteriota</taxon>
        <taxon>Fusobacteriia</taxon>
        <taxon>Fusobacteriales</taxon>
        <taxon>Haliovirgaceae</taxon>
        <taxon>Haliovirga</taxon>
    </lineage>
</organism>
<dbReference type="InterPro" id="IPR001789">
    <property type="entry name" value="Sig_transdc_resp-reg_receiver"/>
</dbReference>
<feature type="modified residue" description="4-aspartylphosphate" evidence="2">
    <location>
        <position position="56"/>
    </location>
</feature>
<evidence type="ECO:0000256" key="2">
    <source>
        <dbReference type="PROSITE-ProRule" id="PRU00169"/>
    </source>
</evidence>
<dbReference type="Gene3D" id="3.40.50.2300">
    <property type="match status" value="1"/>
</dbReference>
<proteinExistence type="predicted"/>
<dbReference type="PANTHER" id="PTHR44591:SF3">
    <property type="entry name" value="RESPONSE REGULATORY DOMAIN-CONTAINING PROTEIN"/>
    <property type="match status" value="1"/>
</dbReference>
<dbReference type="Pfam" id="PF00072">
    <property type="entry name" value="Response_reg"/>
    <property type="match status" value="1"/>
</dbReference>
<dbReference type="PROSITE" id="PS50110">
    <property type="entry name" value="RESPONSE_REGULATORY"/>
    <property type="match status" value="1"/>
</dbReference>
<sequence>MEKINSILIVDDSKVIREILPKMLKDLEVENIYLASDGVEGLEEYKKNRPEVILIDVKMPNKNGFEMMDDINNLKSDNRESKIIIMTSSVDENIKIQAAVRGAKALLVKPFLKDELENAIKKVYYGNVDFLEEVRKQQIKNIITEYTTIKQDSGKLDEYIKNIGIIIMKIKDGKDIELFDMLKDNINTLNEKIEDEFVNIRLNLLKEKIEAVDLELVEFDDAFLEEWIYILNDIRKGVKNAKIK</sequence>
<dbReference type="Proteomes" id="UP001321582">
    <property type="component" value="Chromosome"/>
</dbReference>
<accession>A0AAU9DE43</accession>
<dbReference type="KEGG" id="haby:HLVA_11660"/>